<evidence type="ECO:0000256" key="1">
    <source>
        <dbReference type="ARBA" id="ARBA00010617"/>
    </source>
</evidence>
<dbReference type="GO" id="GO:0008395">
    <property type="term" value="F:steroid hydroxylase activity"/>
    <property type="evidence" value="ECO:0007669"/>
    <property type="project" value="TreeGrafter"/>
</dbReference>
<dbReference type="InterPro" id="IPR050705">
    <property type="entry name" value="Cytochrome_P450_3A"/>
</dbReference>
<dbReference type="InterPro" id="IPR002401">
    <property type="entry name" value="Cyt_P450_E_grp-I"/>
</dbReference>
<evidence type="ECO:0000256" key="5">
    <source>
        <dbReference type="ARBA" id="ARBA00023004"/>
    </source>
</evidence>
<organism evidence="9 10">
    <name type="scientific">Adineta steineri</name>
    <dbReference type="NCBI Taxonomy" id="433720"/>
    <lineage>
        <taxon>Eukaryota</taxon>
        <taxon>Metazoa</taxon>
        <taxon>Spiralia</taxon>
        <taxon>Gnathifera</taxon>
        <taxon>Rotifera</taxon>
        <taxon>Eurotatoria</taxon>
        <taxon>Bdelloidea</taxon>
        <taxon>Adinetida</taxon>
        <taxon>Adinetidae</taxon>
        <taxon>Adineta</taxon>
    </lineage>
</organism>
<dbReference type="PRINTS" id="PR00385">
    <property type="entry name" value="P450"/>
</dbReference>
<evidence type="ECO:0000256" key="6">
    <source>
        <dbReference type="ARBA" id="ARBA00043906"/>
    </source>
</evidence>
<reference evidence="9" key="1">
    <citation type="submission" date="2021-02" db="EMBL/GenBank/DDBJ databases">
        <authorList>
            <person name="Nowell W R."/>
        </authorList>
    </citation>
    <scope>NUCLEOTIDE SEQUENCE</scope>
</reference>
<keyword evidence="8" id="KW-0503">Monooxygenase</keyword>
<keyword evidence="5 7" id="KW-0408">Iron</keyword>
<comment type="similarity">
    <text evidence="1 8">Belongs to the cytochrome P450 family.</text>
</comment>
<comment type="cofactor">
    <cofactor evidence="7">
        <name>heme</name>
        <dbReference type="ChEBI" id="CHEBI:30413"/>
    </cofactor>
</comment>
<gene>
    <name evidence="9" type="ORF">QVE165_LOCUS17700</name>
</gene>
<evidence type="ECO:0000313" key="10">
    <source>
        <dbReference type="Proteomes" id="UP000663832"/>
    </source>
</evidence>
<dbReference type="PANTHER" id="PTHR24302:SF15">
    <property type="entry name" value="FATTY-ACID PEROXYGENASE"/>
    <property type="match status" value="1"/>
</dbReference>
<keyword evidence="10" id="KW-1185">Reference proteome</keyword>
<evidence type="ECO:0000256" key="8">
    <source>
        <dbReference type="RuleBase" id="RU000461"/>
    </source>
</evidence>
<feature type="binding site" description="axial binding residue" evidence="7">
    <location>
        <position position="427"/>
    </location>
    <ligand>
        <name>heme</name>
        <dbReference type="ChEBI" id="CHEBI:30413"/>
    </ligand>
    <ligandPart>
        <name>Fe</name>
        <dbReference type="ChEBI" id="CHEBI:18248"/>
    </ligandPart>
</feature>
<dbReference type="InterPro" id="IPR017972">
    <property type="entry name" value="Cyt_P450_CS"/>
</dbReference>
<dbReference type="GO" id="GO:0020037">
    <property type="term" value="F:heme binding"/>
    <property type="evidence" value="ECO:0007669"/>
    <property type="project" value="InterPro"/>
</dbReference>
<dbReference type="Gene3D" id="1.10.630.10">
    <property type="entry name" value="Cytochrome P450"/>
    <property type="match status" value="1"/>
</dbReference>
<dbReference type="PROSITE" id="PS00086">
    <property type="entry name" value="CYTOCHROME_P450"/>
    <property type="match status" value="1"/>
</dbReference>
<protein>
    <recommendedName>
        <fullName evidence="11">Cytochrome P450</fullName>
    </recommendedName>
</protein>
<keyword evidence="2 7" id="KW-0349">Heme</keyword>
<name>A0A814KLC4_9BILA</name>
<dbReference type="InterPro" id="IPR036396">
    <property type="entry name" value="Cyt_P450_sf"/>
</dbReference>
<keyword evidence="4 8" id="KW-0560">Oxidoreductase</keyword>
<dbReference type="SUPFAM" id="SSF48264">
    <property type="entry name" value="Cytochrome P450"/>
    <property type="match status" value="1"/>
</dbReference>
<evidence type="ECO:0000313" key="9">
    <source>
        <dbReference type="EMBL" id="CAF1052570.1"/>
    </source>
</evidence>
<dbReference type="PRINTS" id="PR00463">
    <property type="entry name" value="EP450I"/>
</dbReference>
<dbReference type="GO" id="GO:0005506">
    <property type="term" value="F:iron ion binding"/>
    <property type="evidence" value="ECO:0007669"/>
    <property type="project" value="InterPro"/>
</dbReference>
<dbReference type="InterPro" id="IPR001128">
    <property type="entry name" value="Cyt_P450"/>
</dbReference>
<keyword evidence="3 7" id="KW-0479">Metal-binding</keyword>
<sequence length="481" mass="56620">MIILLVFILLLTIFFLVCCYIHNRLSYFVRRSIPSPPVSSLIYGHLSQLWSADSYSKQLRKWSLQYGSIYGLFEGFRPVYVVSDLEFIQEVFISQFTRFCARRMLFIHRMLGDRQLNVFGARSIEQWTRQRRILNPTYSISKMKQLLPTLESCTDIFIEKLTSTISNEIINIQEFYLRLSMDIICRTAFGIKTDVQNDLNDTNIYLKKMKEMSDNDLEYTFLGKIHRIISTTQLANICTYLFRFKQWINWGTPTDVWFSEHIHQLVQPRFKQINQEHTLDLLQLMIDAVHSEKEGKLTPSEMFSNAFVFLTAGAETTSISLAYCTYRLARHSTIQEEIYNEINNFIREVFRMHPIAIQVLNRECMENTRIGQYNIEKGSLIQVDLHSINFNQDLWGFQSVDEFHPERHLDKRHPLANMGFGAGPRQCIGMRFALMEIKSCLTRLIKEYNIKPTGEEPYKLNIHEKFLIMPEKVCVRLVKRS</sequence>
<accession>A0A814KLC4</accession>
<evidence type="ECO:0000256" key="3">
    <source>
        <dbReference type="ARBA" id="ARBA00022723"/>
    </source>
</evidence>
<evidence type="ECO:0000256" key="4">
    <source>
        <dbReference type="ARBA" id="ARBA00023002"/>
    </source>
</evidence>
<comment type="caution">
    <text evidence="9">The sequence shown here is derived from an EMBL/GenBank/DDBJ whole genome shotgun (WGS) entry which is preliminary data.</text>
</comment>
<dbReference type="Proteomes" id="UP000663832">
    <property type="component" value="Unassembled WGS sequence"/>
</dbReference>
<dbReference type="PANTHER" id="PTHR24302">
    <property type="entry name" value="CYTOCHROME P450 FAMILY 3"/>
    <property type="match status" value="1"/>
</dbReference>
<dbReference type="AlphaFoldDB" id="A0A814KLC4"/>
<dbReference type="OrthoDB" id="1470350at2759"/>
<dbReference type="Pfam" id="PF00067">
    <property type="entry name" value="p450"/>
    <property type="match status" value="1"/>
</dbReference>
<evidence type="ECO:0008006" key="11">
    <source>
        <dbReference type="Google" id="ProtNLM"/>
    </source>
</evidence>
<evidence type="ECO:0000256" key="2">
    <source>
        <dbReference type="ARBA" id="ARBA00022617"/>
    </source>
</evidence>
<proteinExistence type="inferred from homology"/>
<comment type="function">
    <text evidence="6">Cytochromes P450 are a group of heme-thiolate monooxygenases. They oxidize a variety of structurally unrelated compounds, including steroids, fatty acids, and xenobiotics.</text>
</comment>
<dbReference type="EMBL" id="CAJNOM010000103">
    <property type="protein sequence ID" value="CAF1052570.1"/>
    <property type="molecule type" value="Genomic_DNA"/>
</dbReference>
<dbReference type="GO" id="GO:0016705">
    <property type="term" value="F:oxidoreductase activity, acting on paired donors, with incorporation or reduction of molecular oxygen"/>
    <property type="evidence" value="ECO:0007669"/>
    <property type="project" value="InterPro"/>
</dbReference>
<evidence type="ECO:0000256" key="7">
    <source>
        <dbReference type="PIRSR" id="PIRSR602401-1"/>
    </source>
</evidence>